<sequence>MNPTLFHTVDYRGATVEDLDIRPAISINPGTSIDRAIHVAFENEFSFLPVIHEAHKTLLGVLNVEEAKRASPKDITKNHMLWFSQRARSNYEKESKTHEKTPVNSKIFRPSSRKYHVLTPLTSLEELAAFFNDGNYFAIITNGDGNLVYGVVTPEDLLKYEHSRPRL</sequence>
<evidence type="ECO:0000259" key="1">
    <source>
        <dbReference type="Pfam" id="PF00571"/>
    </source>
</evidence>
<dbReference type="AlphaFoldDB" id="A0AA91Q285"/>
<organism evidence="2 3">
    <name type="scientific">Clavispora lusitaniae</name>
    <name type="common">Candida lusitaniae</name>
    <dbReference type="NCBI Taxonomy" id="36911"/>
    <lineage>
        <taxon>Eukaryota</taxon>
        <taxon>Fungi</taxon>
        <taxon>Dikarya</taxon>
        <taxon>Ascomycota</taxon>
        <taxon>Saccharomycotina</taxon>
        <taxon>Pichiomycetes</taxon>
        <taxon>Metschnikowiaceae</taxon>
        <taxon>Clavispora</taxon>
    </lineage>
</organism>
<gene>
    <name evidence="2" type="ORF">A9F13_05g01221</name>
</gene>
<dbReference type="PANTHER" id="PTHR42115">
    <property type="entry name" value="BETA-SYNTHASE (BETA-THIONASE), PUTATIVE (AFU_ORTHOLOGUE AFUA_3G08420)-RELATED"/>
    <property type="match status" value="1"/>
</dbReference>
<dbReference type="SUPFAM" id="SSF54631">
    <property type="entry name" value="CBS-domain pair"/>
    <property type="match status" value="1"/>
</dbReference>
<dbReference type="InterPro" id="IPR046342">
    <property type="entry name" value="CBS_dom_sf"/>
</dbReference>
<proteinExistence type="predicted"/>
<comment type="caution">
    <text evidence="2">The sequence shown here is derived from an EMBL/GenBank/DDBJ whole genome shotgun (WGS) entry which is preliminary data.</text>
</comment>
<dbReference type="KEGG" id="clus:A9F13_05g01221"/>
<evidence type="ECO:0000313" key="2">
    <source>
        <dbReference type="EMBL" id="OVF09328.1"/>
    </source>
</evidence>
<dbReference type="Gene3D" id="3.10.580.10">
    <property type="entry name" value="CBS-domain"/>
    <property type="match status" value="1"/>
</dbReference>
<protein>
    <submittedName>
        <fullName evidence="2">Cystathionine beta-synthase</fullName>
    </submittedName>
</protein>
<dbReference type="EMBL" id="LYUB02000005">
    <property type="protein sequence ID" value="OVF09328.1"/>
    <property type="molecule type" value="Genomic_DNA"/>
</dbReference>
<feature type="domain" description="CBS" evidence="1">
    <location>
        <begin position="16"/>
        <end position="70"/>
    </location>
</feature>
<dbReference type="InterPro" id="IPR000644">
    <property type="entry name" value="CBS_dom"/>
</dbReference>
<dbReference type="PANTHER" id="PTHR42115:SF1">
    <property type="entry name" value="BETA-SYNTHASE (BETA-THIONASE), PUTATIVE (AFU_ORTHOLOGUE AFUA_3G08420)-RELATED"/>
    <property type="match status" value="1"/>
</dbReference>
<evidence type="ECO:0000313" key="3">
    <source>
        <dbReference type="Proteomes" id="UP000195602"/>
    </source>
</evidence>
<dbReference type="Proteomes" id="UP000195602">
    <property type="component" value="Unassembled WGS sequence"/>
</dbReference>
<accession>A0AA91Q285</accession>
<name>A0AA91Q285_CLALS</name>
<feature type="domain" description="CBS" evidence="1">
    <location>
        <begin position="112"/>
        <end position="161"/>
    </location>
</feature>
<dbReference type="Pfam" id="PF00571">
    <property type="entry name" value="CBS"/>
    <property type="match status" value="2"/>
</dbReference>
<reference evidence="2 3" key="1">
    <citation type="submission" date="2017-04" db="EMBL/GenBank/DDBJ databases">
        <title>Draft genome of the yeast Clavispora lusitaniae type strain CBS 6936.</title>
        <authorList>
            <person name="Durrens P."/>
            <person name="Klopp C."/>
            <person name="Biteau N."/>
            <person name="Fitton-Ouhabi V."/>
            <person name="Dementhon K."/>
            <person name="Accoceberry I."/>
            <person name="Sherman D.J."/>
            <person name="Noel T."/>
        </authorList>
    </citation>
    <scope>NUCLEOTIDE SEQUENCE [LARGE SCALE GENOMIC DNA]</scope>
    <source>
        <strain evidence="2 3">CBS 6936</strain>
    </source>
</reference>